<evidence type="ECO:0000313" key="3">
    <source>
        <dbReference type="EMBL" id="SPC82889.1"/>
    </source>
</evidence>
<dbReference type="Pfam" id="PF03732">
    <property type="entry name" value="Retrotrans_gag"/>
    <property type="match status" value="1"/>
</dbReference>
<dbReference type="PROSITE" id="PS50174">
    <property type="entry name" value="G_PATCH"/>
    <property type="match status" value="1"/>
</dbReference>
<gene>
    <name evidence="3" type="ORF">FSB_LOCUS10771</name>
</gene>
<feature type="domain" description="G-patch" evidence="2">
    <location>
        <begin position="760"/>
        <end position="808"/>
    </location>
</feature>
<dbReference type="Gene3D" id="3.10.10.10">
    <property type="entry name" value="HIV Type 1 Reverse Transcriptase, subunit A, domain 1"/>
    <property type="match status" value="1"/>
</dbReference>
<feature type="region of interest" description="Disordered" evidence="1">
    <location>
        <begin position="167"/>
        <end position="186"/>
    </location>
</feature>
<feature type="compositionally biased region" description="Basic and acidic residues" evidence="1">
    <location>
        <begin position="172"/>
        <end position="185"/>
    </location>
</feature>
<dbReference type="GO" id="GO:0003676">
    <property type="term" value="F:nucleic acid binding"/>
    <property type="evidence" value="ECO:0007669"/>
    <property type="project" value="InterPro"/>
</dbReference>
<dbReference type="PANTHER" id="PTHR46250:SF18">
    <property type="entry name" value="MYB_SANT-LIKE DOMAIN-CONTAINING PROTEIN"/>
    <property type="match status" value="1"/>
</dbReference>
<feature type="compositionally biased region" description="Basic and acidic residues" evidence="1">
    <location>
        <begin position="573"/>
        <end position="594"/>
    </location>
</feature>
<dbReference type="InterPro" id="IPR043502">
    <property type="entry name" value="DNA/RNA_pol_sf"/>
</dbReference>
<dbReference type="InterPro" id="IPR000467">
    <property type="entry name" value="G_patch_dom"/>
</dbReference>
<feature type="region of interest" description="Disordered" evidence="1">
    <location>
        <begin position="1"/>
        <end position="25"/>
    </location>
</feature>
<dbReference type="Pfam" id="PF01585">
    <property type="entry name" value="G-patch"/>
    <property type="match status" value="1"/>
</dbReference>
<dbReference type="Gene3D" id="3.30.70.270">
    <property type="match status" value="1"/>
</dbReference>
<dbReference type="EMBL" id="OIVN01000606">
    <property type="protein sequence ID" value="SPC82889.1"/>
    <property type="molecule type" value="Genomic_DNA"/>
</dbReference>
<dbReference type="AlphaFoldDB" id="A0A2N9F7P5"/>
<reference evidence="3" key="1">
    <citation type="submission" date="2018-02" db="EMBL/GenBank/DDBJ databases">
        <authorList>
            <person name="Cohen D.B."/>
            <person name="Kent A.D."/>
        </authorList>
    </citation>
    <scope>NUCLEOTIDE SEQUENCE</scope>
</reference>
<organism evidence="3">
    <name type="scientific">Fagus sylvatica</name>
    <name type="common">Beechnut</name>
    <dbReference type="NCBI Taxonomy" id="28930"/>
    <lineage>
        <taxon>Eukaryota</taxon>
        <taxon>Viridiplantae</taxon>
        <taxon>Streptophyta</taxon>
        <taxon>Embryophyta</taxon>
        <taxon>Tracheophyta</taxon>
        <taxon>Spermatophyta</taxon>
        <taxon>Magnoliopsida</taxon>
        <taxon>eudicotyledons</taxon>
        <taxon>Gunneridae</taxon>
        <taxon>Pentapetalae</taxon>
        <taxon>rosids</taxon>
        <taxon>fabids</taxon>
        <taxon>Fagales</taxon>
        <taxon>Fagaceae</taxon>
        <taxon>Fagus</taxon>
    </lineage>
</organism>
<feature type="compositionally biased region" description="Polar residues" evidence="1">
    <location>
        <begin position="7"/>
        <end position="25"/>
    </location>
</feature>
<sequence>MQRRKVNSTGSKDGSMQSGSKHQWTTTEDVKLVECLVDMANSGSTWKAENGFKSGYLLELERMMLDRRHEMIILGKILGCKLRAQPHIENMYRLLKKKYGAVSDMLGQGSGFGWDDRYKCLVCDLDIFQGWVKGHPSAAGLRNKPFPHYDDLAHVFGKDRVTGFSAEGPSDMAHKVDREEAKENEDLYDTDDSFGSTQGPLVVASLASTQGIIASKKSNKHIPSSTWTRSSSTGCLKKGEDTQAPVTMSESIIKGVEDYLATMRGITKQEPSQLPPKFVIPEIDRFTGVGDPKQHLRQYLNFVKIKGLNEQKVLQAFPLSLAGSASNWYYALNVGQSKNWGELVEIFIDQFSYNTMIDVTLRDLETTRQRENETFFEFLVSGIRIEDAIDNGQLDKREGRIFVAPKKTFGNSSKTSNIQANINVVQSNQYQYQRPPQHQYQNAYPNPSRQDPKLKRHFDPLGKPLAKVFKHMCKRGHLKPLDTTPYPDPLPKNWNTNLYFLFHQRTGHSTDKCTRLKHGIQDLIDNDVIPKARLTNQPNVHKNPLPNYQRTPPPNQINFIEEKKKLITLAEDYPGRDPPSAREADKTKAPTETEKDRVLAQLKKTQASISIWGLIMASQKYRDALLEALAGKEVPMDTTPKQILFIMGMTTDESAIIFTTEDLPPEGGDHNRALYVTVDCMGSKVLKVLVDNGSSINVCPMRTAIRSGPVSSSMLFHVLEITTSYNLLLGRAWMHPLGFVPSIVHQKLKLPWKGGVLTILGDVIASKMKNMGYQSGMGLGKFNQGIKKLPEVYSQDAKCKYGLGYKEEMGEMPKNKHTLNGKFFKLEEDFPYCGFLEPKGGKPGFEIFFKTQLTLEDKAPVEDKAHVEDKADEDWVEQMDPEAMNMFLQEGDVFHIQEEFKEDPAAMIVPSDGITNMLGIDPDIVQHRIPTLLEVQPVKQKLHRMKPEWMLKIKEEVVKQLKARFIKTVSQTDWVANVVPVPKKDGKVRMCVDFRDLNRACPNDDFPLPHINVLVDNTAGSAMMSFMDSFSGYNQTFLSWETDVRESQSITKIIV</sequence>
<dbReference type="InterPro" id="IPR043128">
    <property type="entry name" value="Rev_trsase/Diguanyl_cyclase"/>
</dbReference>
<feature type="region of interest" description="Disordered" evidence="1">
    <location>
        <begin position="221"/>
        <end position="241"/>
    </location>
</feature>
<feature type="region of interest" description="Disordered" evidence="1">
    <location>
        <begin position="571"/>
        <end position="594"/>
    </location>
</feature>
<dbReference type="InterPro" id="IPR005162">
    <property type="entry name" value="Retrotrans_gag_dom"/>
</dbReference>
<protein>
    <recommendedName>
        <fullName evidence="2">G-patch domain-containing protein</fullName>
    </recommendedName>
</protein>
<accession>A0A2N9F7P5</accession>
<evidence type="ECO:0000259" key="2">
    <source>
        <dbReference type="PROSITE" id="PS50174"/>
    </source>
</evidence>
<dbReference type="SUPFAM" id="SSF56672">
    <property type="entry name" value="DNA/RNA polymerases"/>
    <property type="match status" value="1"/>
</dbReference>
<feature type="compositionally biased region" description="Polar residues" evidence="1">
    <location>
        <begin position="221"/>
        <end position="234"/>
    </location>
</feature>
<name>A0A2N9F7P5_FAGSY</name>
<proteinExistence type="predicted"/>
<evidence type="ECO:0000256" key="1">
    <source>
        <dbReference type="SAM" id="MobiDB-lite"/>
    </source>
</evidence>
<dbReference type="PANTHER" id="PTHR46250">
    <property type="entry name" value="MYB/SANT-LIKE DNA-BINDING DOMAIN PROTEIN-RELATED"/>
    <property type="match status" value="1"/>
</dbReference>